<dbReference type="EMBL" id="BMEQ01000043">
    <property type="protein sequence ID" value="GGG71060.1"/>
    <property type="molecule type" value="Genomic_DNA"/>
</dbReference>
<dbReference type="AlphaFoldDB" id="A0A917H8N8"/>
<sequence>MSAEAIRIVLDGQDFSVKARPGASGVYDFDWLNHPVGYGFTCAGGPLSRTEMEQAIKDFLAGINPATGFLD</sequence>
<protein>
    <submittedName>
        <fullName evidence="1">Uncharacterized protein</fullName>
    </submittedName>
</protein>
<dbReference type="Proteomes" id="UP000638848">
    <property type="component" value="Unassembled WGS sequence"/>
</dbReference>
<accession>A0A917H8N8</accession>
<proteinExistence type="predicted"/>
<name>A0A917H8N8_9MICC</name>
<comment type="caution">
    <text evidence="1">The sequence shown here is derived from an EMBL/GenBank/DDBJ whole genome shotgun (WGS) entry which is preliminary data.</text>
</comment>
<reference evidence="1" key="2">
    <citation type="submission" date="2020-09" db="EMBL/GenBank/DDBJ databases">
        <authorList>
            <person name="Sun Q."/>
            <person name="Zhou Y."/>
        </authorList>
    </citation>
    <scope>NUCLEOTIDE SEQUENCE</scope>
    <source>
        <strain evidence="1">CGMCC 1.12187</strain>
    </source>
</reference>
<organism evidence="1 2">
    <name type="scientific">Kocuria dechangensis</name>
    <dbReference type="NCBI Taxonomy" id="1176249"/>
    <lineage>
        <taxon>Bacteria</taxon>
        <taxon>Bacillati</taxon>
        <taxon>Actinomycetota</taxon>
        <taxon>Actinomycetes</taxon>
        <taxon>Micrococcales</taxon>
        <taxon>Micrococcaceae</taxon>
        <taxon>Kocuria</taxon>
    </lineage>
</organism>
<reference evidence="1" key="1">
    <citation type="journal article" date="2014" name="Int. J. Syst. Evol. Microbiol.">
        <title>Complete genome sequence of Corynebacterium casei LMG S-19264T (=DSM 44701T), isolated from a smear-ripened cheese.</title>
        <authorList>
            <consortium name="US DOE Joint Genome Institute (JGI-PGF)"/>
            <person name="Walter F."/>
            <person name="Albersmeier A."/>
            <person name="Kalinowski J."/>
            <person name="Ruckert C."/>
        </authorList>
    </citation>
    <scope>NUCLEOTIDE SEQUENCE</scope>
    <source>
        <strain evidence="1">CGMCC 1.12187</strain>
    </source>
</reference>
<dbReference type="RefSeq" id="WP_188540306.1">
    <property type="nucleotide sequence ID" value="NZ_BMEQ01000043.1"/>
</dbReference>
<evidence type="ECO:0000313" key="2">
    <source>
        <dbReference type="Proteomes" id="UP000638848"/>
    </source>
</evidence>
<keyword evidence="2" id="KW-1185">Reference proteome</keyword>
<evidence type="ECO:0000313" key="1">
    <source>
        <dbReference type="EMBL" id="GGG71060.1"/>
    </source>
</evidence>
<gene>
    <name evidence="1" type="ORF">GCM10011374_39650</name>
</gene>